<dbReference type="Proteomes" id="UP001519331">
    <property type="component" value="Unassembled WGS sequence"/>
</dbReference>
<sequence>MPTEENRAEVGREQQKQAYGEPLSEVFSRFREAFGLNQSELALVLGISAPMLSQLNSGQRVKIGNPAVMQRLQRLEDLVGQIQSGTLPSDQVPAKLEEVKASTGRLTRSTTAVVPVEADDESVVAGMRNLLRAVASGQEIRTAADALESDHPGLAQVLRLYGTGPLEPAREHYGAHKELF</sequence>
<protein>
    <submittedName>
        <fullName evidence="1">Transcriptional regulator with XRE-family HTH domain</fullName>
    </submittedName>
</protein>
<keyword evidence="2" id="KW-1185">Reference proteome</keyword>
<dbReference type="RefSeq" id="WP_210047847.1">
    <property type="nucleotide sequence ID" value="NZ_JAGINX010000001.1"/>
</dbReference>
<accession>A0ABS4SZE9</accession>
<gene>
    <name evidence="1" type="ORF">JOF45_000605</name>
</gene>
<evidence type="ECO:0000313" key="2">
    <source>
        <dbReference type="Proteomes" id="UP001519331"/>
    </source>
</evidence>
<dbReference type="CDD" id="cd00093">
    <property type="entry name" value="HTH_XRE"/>
    <property type="match status" value="1"/>
</dbReference>
<dbReference type="InterPro" id="IPR010982">
    <property type="entry name" value="Lambda_DNA-bd_dom_sf"/>
</dbReference>
<organism evidence="1 2">
    <name type="scientific">Nesterenkonia lacusekhoensis</name>
    <dbReference type="NCBI Taxonomy" id="150832"/>
    <lineage>
        <taxon>Bacteria</taxon>
        <taxon>Bacillati</taxon>
        <taxon>Actinomycetota</taxon>
        <taxon>Actinomycetes</taxon>
        <taxon>Micrococcales</taxon>
        <taxon>Micrococcaceae</taxon>
        <taxon>Nesterenkonia</taxon>
    </lineage>
</organism>
<comment type="caution">
    <text evidence="1">The sequence shown here is derived from an EMBL/GenBank/DDBJ whole genome shotgun (WGS) entry which is preliminary data.</text>
</comment>
<dbReference type="EMBL" id="JAGINX010000001">
    <property type="protein sequence ID" value="MBP2317586.1"/>
    <property type="molecule type" value="Genomic_DNA"/>
</dbReference>
<name>A0ABS4SZE9_9MICC</name>
<dbReference type="InterPro" id="IPR001387">
    <property type="entry name" value="Cro/C1-type_HTH"/>
</dbReference>
<dbReference type="SUPFAM" id="SSF47413">
    <property type="entry name" value="lambda repressor-like DNA-binding domains"/>
    <property type="match status" value="1"/>
</dbReference>
<proteinExistence type="predicted"/>
<evidence type="ECO:0000313" key="1">
    <source>
        <dbReference type="EMBL" id="MBP2317586.1"/>
    </source>
</evidence>
<reference evidence="1 2" key="1">
    <citation type="submission" date="2021-03" db="EMBL/GenBank/DDBJ databases">
        <title>Sequencing the genomes of 1000 actinobacteria strains.</title>
        <authorList>
            <person name="Klenk H.-P."/>
        </authorList>
    </citation>
    <scope>NUCLEOTIDE SEQUENCE [LARGE SCALE GENOMIC DNA]</scope>
    <source>
        <strain evidence="1 2">DSM 12544</strain>
    </source>
</reference>